<dbReference type="Proteomes" id="UP000275027">
    <property type="component" value="Unassembled WGS sequence"/>
</dbReference>
<reference evidence="2 4" key="1">
    <citation type="submission" date="2017-12" db="EMBL/GenBank/DDBJ databases">
        <title>Genomic Encyclopedia of Type Strains, Phase III (KMG-III): the genomes of soil and plant-associated and newly described type strains.</title>
        <authorList>
            <person name="Whitman W."/>
        </authorList>
    </citation>
    <scope>NUCLEOTIDE SEQUENCE [LARGE SCALE GENOMIC DNA]</scope>
    <source>
        <strain evidence="2 4">IP-10</strain>
    </source>
</reference>
<dbReference type="InterPro" id="IPR056509">
    <property type="entry name" value="Imm33-like"/>
</dbReference>
<dbReference type="RefSeq" id="WP_101471089.1">
    <property type="nucleotide sequence ID" value="NZ_PJND01000007.1"/>
</dbReference>
<proteinExistence type="predicted"/>
<dbReference type="Pfam" id="PF24719">
    <property type="entry name" value="Imm33-like"/>
    <property type="match status" value="1"/>
</dbReference>
<dbReference type="Proteomes" id="UP000233767">
    <property type="component" value="Unassembled WGS sequence"/>
</dbReference>
<evidence type="ECO:0000313" key="5">
    <source>
        <dbReference type="Proteomes" id="UP000275027"/>
    </source>
</evidence>
<evidence type="ECO:0000313" key="2">
    <source>
        <dbReference type="EMBL" id="PKW29036.1"/>
    </source>
</evidence>
<dbReference type="EMBL" id="PJND01000007">
    <property type="protein sequence ID" value="PKW29036.1"/>
    <property type="molecule type" value="Genomic_DNA"/>
</dbReference>
<sequence>MLEVFKGKVIKFADPYYITEGLSNDMDSEIRVKKGNFKEEHYIYVLKYIIEYIMQENAKILPDQNIGFNSWILNFILKQNEYLEIYETHPVTQELVQGCDYSLEVMNNQIKVCDKHSSKYLFTRVNQNIAISDGVLEGVAVEGVRYEAPEHMSGWYLTTDLYNDDINSLKQIRLPDLARRRPELIKYLALDNGFRFFVDSKNDEVWFDEEVLD</sequence>
<evidence type="ECO:0000313" key="4">
    <source>
        <dbReference type="Proteomes" id="UP000233767"/>
    </source>
</evidence>
<comment type="caution">
    <text evidence="3">The sequence shown here is derived from an EMBL/GenBank/DDBJ whole genome shotgun (WGS) entry which is preliminary data.</text>
</comment>
<feature type="domain" description="Imm33-like" evidence="1">
    <location>
        <begin position="109"/>
        <end position="208"/>
    </location>
</feature>
<evidence type="ECO:0000313" key="3">
    <source>
        <dbReference type="EMBL" id="RLJ35462.1"/>
    </source>
</evidence>
<dbReference type="AlphaFoldDB" id="A0A497UXD7"/>
<keyword evidence="4" id="KW-1185">Reference proteome</keyword>
<accession>A0A497UXD7</accession>
<protein>
    <recommendedName>
        <fullName evidence="1">Imm33-like domain-containing protein</fullName>
    </recommendedName>
</protein>
<name>A0A497UXD7_9FLAO</name>
<gene>
    <name evidence="2" type="ORF">B0G92_0665</name>
    <name evidence="3" type="ORF">CLV50_0841</name>
</gene>
<evidence type="ECO:0000259" key="1">
    <source>
        <dbReference type="Pfam" id="PF24719"/>
    </source>
</evidence>
<dbReference type="EMBL" id="RCCB01000010">
    <property type="protein sequence ID" value="RLJ35462.1"/>
    <property type="molecule type" value="Genomic_DNA"/>
</dbReference>
<organism evidence="3 5">
    <name type="scientific">Flavobacterium lindanitolerans</name>
    <dbReference type="NCBI Taxonomy" id="428988"/>
    <lineage>
        <taxon>Bacteria</taxon>
        <taxon>Pseudomonadati</taxon>
        <taxon>Bacteroidota</taxon>
        <taxon>Flavobacteriia</taxon>
        <taxon>Flavobacteriales</taxon>
        <taxon>Flavobacteriaceae</taxon>
        <taxon>Flavobacterium</taxon>
    </lineage>
</organism>
<reference evidence="3 5" key="2">
    <citation type="submission" date="2018-10" db="EMBL/GenBank/DDBJ databases">
        <title>Genomic Encyclopedia of Archaeal and Bacterial Type Strains, Phase II (KMG-II): from individual species to whole genera.</title>
        <authorList>
            <person name="Goeker M."/>
        </authorList>
    </citation>
    <scope>NUCLEOTIDE SEQUENCE [LARGE SCALE GENOMIC DNA]</scope>
    <source>
        <strain evidence="3 5">DSM 21886</strain>
    </source>
</reference>